<protein>
    <submittedName>
        <fullName evidence="1">Uncharacterized protein</fullName>
    </submittedName>
</protein>
<dbReference type="RefSeq" id="WP_121682282.1">
    <property type="nucleotide sequence ID" value="NZ_RCVZ01000018.1"/>
</dbReference>
<keyword evidence="2" id="KW-1185">Reference proteome</keyword>
<reference evidence="1 2" key="1">
    <citation type="submission" date="2018-10" db="EMBL/GenBank/DDBJ databases">
        <title>Falsibacillus sp. genome draft.</title>
        <authorList>
            <person name="Shi S."/>
        </authorList>
    </citation>
    <scope>NUCLEOTIDE SEQUENCE [LARGE SCALE GENOMIC DNA]</scope>
    <source>
        <strain evidence="1 2">GY 10110</strain>
    </source>
</reference>
<evidence type="ECO:0000313" key="1">
    <source>
        <dbReference type="EMBL" id="RLQ92392.1"/>
    </source>
</evidence>
<sequence>MAKSMKRRASLWVYDQISGSYIDSEKDSLKRHYLHFKLEGFCDEPEIYLVANEEGLEWGYTVFKWDNMGVPLPMKKALHFLAWKDLNVLSAEEKIDKIIEEMMKAVNAKKREYRKCKKCENKLHDSQFYNKTHCRKCAKKHLGVYVD</sequence>
<dbReference type="Proteomes" id="UP000276770">
    <property type="component" value="Unassembled WGS sequence"/>
</dbReference>
<dbReference type="OrthoDB" id="2866761at2"/>
<gene>
    <name evidence="1" type="ORF">D9X91_19270</name>
</gene>
<comment type="caution">
    <text evidence="1">The sequence shown here is derived from an EMBL/GenBank/DDBJ whole genome shotgun (WGS) entry which is preliminary data.</text>
</comment>
<dbReference type="EMBL" id="RCVZ01000018">
    <property type="protein sequence ID" value="RLQ92392.1"/>
    <property type="molecule type" value="Genomic_DNA"/>
</dbReference>
<accession>A0A3L7JVC9</accession>
<evidence type="ECO:0000313" key="2">
    <source>
        <dbReference type="Proteomes" id="UP000276770"/>
    </source>
</evidence>
<name>A0A3L7JVC9_9BACI</name>
<organism evidence="1 2">
    <name type="scientific">Falsibacillus albus</name>
    <dbReference type="NCBI Taxonomy" id="2478915"/>
    <lineage>
        <taxon>Bacteria</taxon>
        <taxon>Bacillati</taxon>
        <taxon>Bacillota</taxon>
        <taxon>Bacilli</taxon>
        <taxon>Bacillales</taxon>
        <taxon>Bacillaceae</taxon>
        <taxon>Falsibacillus</taxon>
    </lineage>
</organism>
<dbReference type="AlphaFoldDB" id="A0A3L7JVC9"/>
<proteinExistence type="predicted"/>